<evidence type="ECO:0000259" key="2">
    <source>
        <dbReference type="Pfam" id="PF13399"/>
    </source>
</evidence>
<evidence type="ECO:0000313" key="3">
    <source>
        <dbReference type="EMBL" id="SNS85191.1"/>
    </source>
</evidence>
<proteinExistence type="predicted"/>
<dbReference type="EMBL" id="FZOF01000009">
    <property type="protein sequence ID" value="SNS85191.1"/>
    <property type="molecule type" value="Genomic_DNA"/>
</dbReference>
<dbReference type="OrthoDB" id="4864198at2"/>
<keyword evidence="1" id="KW-1133">Transmembrane helix</keyword>
<accession>A0A239HVC9</accession>
<sequence>MSMLTPPGMGGKYRVTGNQYPRMRRPRSKVRIVAVVVTTVAVVGLAGWGTLQLVDVFGGKSTPAKDTAAQAENAAKQRTCKAAAAPGSASAAPTAFPEPGEVTINVYNATAKGGLAKDTADEFAARGFKVGTFGNADPEYDRKVKVAALLIGGHGPKAEAAMKLVGAQIKGTTTLKPAAAGSKRTTGTVDVMLGKGFTKLSGDKAVEKALAALARPSAAPSAGTC</sequence>
<name>A0A239HVC9_9ACTN</name>
<keyword evidence="1" id="KW-0472">Membrane</keyword>
<reference evidence="3 4" key="1">
    <citation type="submission" date="2017-06" db="EMBL/GenBank/DDBJ databases">
        <authorList>
            <person name="Kim H.J."/>
            <person name="Triplett B.A."/>
        </authorList>
    </citation>
    <scope>NUCLEOTIDE SEQUENCE [LARGE SCALE GENOMIC DNA]</scope>
    <source>
        <strain evidence="3 4">CGMCC 4.1858</strain>
    </source>
</reference>
<dbReference type="RefSeq" id="WP_089225333.1">
    <property type="nucleotide sequence ID" value="NZ_FZOF01000009.1"/>
</dbReference>
<dbReference type="Gene3D" id="3.30.70.2390">
    <property type="match status" value="1"/>
</dbReference>
<dbReference type="Pfam" id="PF13399">
    <property type="entry name" value="LytR_C"/>
    <property type="match status" value="1"/>
</dbReference>
<dbReference type="Proteomes" id="UP000198280">
    <property type="component" value="Unassembled WGS sequence"/>
</dbReference>
<dbReference type="InterPro" id="IPR027381">
    <property type="entry name" value="LytR/CpsA/Psr_C"/>
</dbReference>
<keyword evidence="1" id="KW-0812">Transmembrane</keyword>
<organism evidence="3 4">
    <name type="scientific">Actinacidiphila glaucinigra</name>
    <dbReference type="NCBI Taxonomy" id="235986"/>
    <lineage>
        <taxon>Bacteria</taxon>
        <taxon>Bacillati</taxon>
        <taxon>Actinomycetota</taxon>
        <taxon>Actinomycetes</taxon>
        <taxon>Kitasatosporales</taxon>
        <taxon>Streptomycetaceae</taxon>
        <taxon>Actinacidiphila</taxon>
    </lineage>
</organism>
<evidence type="ECO:0000256" key="1">
    <source>
        <dbReference type="SAM" id="Phobius"/>
    </source>
</evidence>
<feature type="transmembrane region" description="Helical" evidence="1">
    <location>
        <begin position="32"/>
        <end position="51"/>
    </location>
</feature>
<keyword evidence="4" id="KW-1185">Reference proteome</keyword>
<protein>
    <submittedName>
        <fullName evidence="3">LytR cell envelope-related transcriptional attenuator</fullName>
    </submittedName>
</protein>
<feature type="domain" description="LytR/CpsA/Psr regulator C-terminal" evidence="2">
    <location>
        <begin position="101"/>
        <end position="197"/>
    </location>
</feature>
<gene>
    <name evidence="3" type="ORF">SAMN05216252_109114</name>
</gene>
<dbReference type="AlphaFoldDB" id="A0A239HVC9"/>
<evidence type="ECO:0000313" key="4">
    <source>
        <dbReference type="Proteomes" id="UP000198280"/>
    </source>
</evidence>